<dbReference type="Gene3D" id="3.40.50.2300">
    <property type="match status" value="1"/>
</dbReference>
<dbReference type="CDD" id="cd05568">
    <property type="entry name" value="PTS_IIB_bgl_like"/>
    <property type="match status" value="1"/>
</dbReference>
<reference evidence="9 10" key="1">
    <citation type="submission" date="2017-04" db="EMBL/GenBank/DDBJ databases">
        <authorList>
            <person name="Varghese N."/>
            <person name="Submissions S."/>
        </authorList>
    </citation>
    <scope>NUCLEOTIDE SEQUENCE [LARGE SCALE GENOMIC DNA]</scope>
    <source>
        <strain evidence="9 10">J12</strain>
    </source>
</reference>
<evidence type="ECO:0000259" key="7">
    <source>
        <dbReference type="PROSITE" id="PS51099"/>
    </source>
</evidence>
<dbReference type="InterPro" id="IPR002178">
    <property type="entry name" value="PTS_EIIA_type-2_dom"/>
</dbReference>
<dbReference type="InterPro" id="IPR036634">
    <property type="entry name" value="PRD_sf"/>
</dbReference>
<dbReference type="InterPro" id="IPR036095">
    <property type="entry name" value="PTS_EIIB-like_sf"/>
</dbReference>
<evidence type="ECO:0000259" key="8">
    <source>
        <dbReference type="PROSITE" id="PS51372"/>
    </source>
</evidence>
<evidence type="ECO:0000313" key="10">
    <source>
        <dbReference type="Proteomes" id="UP000192939"/>
    </source>
</evidence>
<evidence type="ECO:0000259" key="6">
    <source>
        <dbReference type="PROSITE" id="PS51094"/>
    </source>
</evidence>
<keyword evidence="1" id="KW-0808">Transferase</keyword>
<name>A0ABY1M3H8_9BACL</name>
<evidence type="ECO:0000256" key="1">
    <source>
        <dbReference type="ARBA" id="ARBA00022679"/>
    </source>
</evidence>
<evidence type="ECO:0000256" key="4">
    <source>
        <dbReference type="ARBA" id="ARBA00023159"/>
    </source>
</evidence>
<feature type="domain" description="PRD" evidence="8">
    <location>
        <begin position="176"/>
        <end position="281"/>
    </location>
</feature>
<keyword evidence="4" id="KW-0010">Activator</keyword>
<keyword evidence="3" id="KW-0805">Transcription regulation</keyword>
<evidence type="ECO:0000313" key="9">
    <source>
        <dbReference type="EMBL" id="SMF68570.1"/>
    </source>
</evidence>
<dbReference type="Proteomes" id="UP000192939">
    <property type="component" value="Unassembled WGS sequence"/>
</dbReference>
<dbReference type="PROSITE" id="PS51372">
    <property type="entry name" value="PRD_2"/>
    <property type="match status" value="2"/>
</dbReference>
<dbReference type="InterPro" id="IPR011608">
    <property type="entry name" value="PRD"/>
</dbReference>
<organism evidence="9 10">
    <name type="scientific">Paenibacillus barengoltzii J12</name>
    <dbReference type="NCBI Taxonomy" id="935846"/>
    <lineage>
        <taxon>Bacteria</taxon>
        <taxon>Bacillati</taxon>
        <taxon>Bacillota</taxon>
        <taxon>Bacilli</taxon>
        <taxon>Bacillales</taxon>
        <taxon>Paenibacillaceae</taxon>
        <taxon>Paenibacillus</taxon>
    </lineage>
</organism>
<evidence type="ECO:0000256" key="2">
    <source>
        <dbReference type="ARBA" id="ARBA00022737"/>
    </source>
</evidence>
<dbReference type="SUPFAM" id="SSF55804">
    <property type="entry name" value="Phoshotransferase/anion transport protein"/>
    <property type="match status" value="1"/>
</dbReference>
<dbReference type="Pfam" id="PF05043">
    <property type="entry name" value="Mga"/>
    <property type="match status" value="1"/>
</dbReference>
<dbReference type="Pfam" id="PF00874">
    <property type="entry name" value="PRD"/>
    <property type="match status" value="2"/>
</dbReference>
<accession>A0ABY1M3H8</accession>
<evidence type="ECO:0000256" key="5">
    <source>
        <dbReference type="ARBA" id="ARBA00023163"/>
    </source>
</evidence>
<comment type="caution">
    <text evidence="9">The sequence shown here is derived from an EMBL/GenBank/DDBJ whole genome shotgun (WGS) entry which is preliminary data.</text>
</comment>
<feature type="domain" description="PRD" evidence="8">
    <location>
        <begin position="286"/>
        <end position="393"/>
    </location>
</feature>
<dbReference type="InterPro" id="IPR016152">
    <property type="entry name" value="PTrfase/Anion_transptr"/>
</dbReference>
<dbReference type="CDD" id="cd00211">
    <property type="entry name" value="PTS_IIA_fru"/>
    <property type="match status" value="1"/>
</dbReference>
<dbReference type="SUPFAM" id="SSF63520">
    <property type="entry name" value="PTS-regulatory domain, PRD"/>
    <property type="match status" value="2"/>
</dbReference>
<feature type="domain" description="PTS EIIB type-2" evidence="7">
    <location>
        <begin position="398"/>
        <end position="486"/>
    </location>
</feature>
<feature type="domain" description="PTS EIIA type-2" evidence="6">
    <location>
        <begin position="540"/>
        <end position="683"/>
    </location>
</feature>
<dbReference type="InterPro" id="IPR013011">
    <property type="entry name" value="PTS_EIIB_2"/>
</dbReference>
<protein>
    <submittedName>
        <fullName evidence="9">Transcriptional antiterminator, BglG family</fullName>
    </submittedName>
</protein>
<dbReference type="Gene3D" id="1.10.1790.10">
    <property type="entry name" value="PRD domain"/>
    <property type="match status" value="2"/>
</dbReference>
<gene>
    <name evidence="9" type="ORF">SAMN02744124_04350</name>
</gene>
<dbReference type="PANTHER" id="PTHR30185:SF9">
    <property type="entry name" value="MANNITOL-SPECIFIC PHOSPHOTRANSFERASE ENZYME IIA COMPONENT"/>
    <property type="match status" value="1"/>
</dbReference>
<dbReference type="Pfam" id="PF00359">
    <property type="entry name" value="PTS_EIIA_2"/>
    <property type="match status" value="1"/>
</dbReference>
<dbReference type="Gene3D" id="3.40.930.10">
    <property type="entry name" value="Mannitol-specific EII, Chain A"/>
    <property type="match status" value="1"/>
</dbReference>
<dbReference type="InterPro" id="IPR050661">
    <property type="entry name" value="BglG_antiterminators"/>
</dbReference>
<keyword evidence="5" id="KW-0804">Transcription</keyword>
<keyword evidence="2" id="KW-0677">Repeat</keyword>
<dbReference type="PROSITE" id="PS51094">
    <property type="entry name" value="PTS_EIIA_TYPE_2"/>
    <property type="match status" value="1"/>
</dbReference>
<dbReference type="InterPro" id="IPR007737">
    <property type="entry name" value="Mga_HTH"/>
</dbReference>
<dbReference type="PANTHER" id="PTHR30185">
    <property type="entry name" value="CRYPTIC BETA-GLUCOSIDE BGL OPERON ANTITERMINATOR"/>
    <property type="match status" value="1"/>
</dbReference>
<dbReference type="PROSITE" id="PS51099">
    <property type="entry name" value="PTS_EIIB_TYPE_2"/>
    <property type="match status" value="1"/>
</dbReference>
<dbReference type="SUPFAM" id="SSF52794">
    <property type="entry name" value="PTS system IIB component-like"/>
    <property type="match status" value="1"/>
</dbReference>
<keyword evidence="10" id="KW-1185">Reference proteome</keyword>
<evidence type="ECO:0000256" key="3">
    <source>
        <dbReference type="ARBA" id="ARBA00023015"/>
    </source>
</evidence>
<sequence>MQELMDVFHVSKRTIYYDMDKINHWLRQGGLAPVQYVRGRGFLLPEASRSQLPSMAQSVQPQQYYLSSGERKALLCLRLVNRSTPLFLHDMEALLQVSRGTAHAELKRLKKELEDYALSIQFDRKQGYFIQGNEKDIRAILSRFLFEQLSYADWNPSSPAFDGLIHTDLFRRHFPAFREEELASVYRIIVSTEQRIGMEWTDETILHLTLRIWLSANRMKQGRTVQLEEEEKAALRETLQFKAATQIADELGERFDLRVPEDEIGYLAIYLLAAKVNRVEVESDTWETKRLRAATEEVIDLFAKNGCVYFQNREALVKQLFLHVKSMFYRIKYGLIIDNPLTDKILEEYREVYELTQKSASPLERLFEKPLGRHEIAYLTMHFGGWLKREQAKTEHRKRAAVVCVNGVSASRLLKNQLEQLFPSLDLVAVLSLREFEKFTDPVDLIFSTVPLSGCQVPVFILNAVMSDAEKTHLLSRVNPYLGVAEGSSAFPAAQEIVDLVSQHVAIPDREALLRDIQRYLSSTKVQPPKSKENKPTLVDLLKPSRITIREQALGWREAIRLAAQPLLQEGTITGGYVQAMIDYIDRYGPYIIATPGVAIAHARPEDGAVRASISLLVIRDGVPFSDQPNHLVNLLFVVVGIDGQFHLKALTQLANLLMEERNRHVLGSTDDKAEMMHLFQHYSDA</sequence>
<dbReference type="EMBL" id="FXAE01000081">
    <property type="protein sequence ID" value="SMF68570.1"/>
    <property type="molecule type" value="Genomic_DNA"/>
</dbReference>
<proteinExistence type="predicted"/>